<protein>
    <recommendedName>
        <fullName evidence="4">guanylate cyclase</fullName>
        <ecNumber evidence="4">4.6.1.2</ecNumber>
    </recommendedName>
</protein>
<evidence type="ECO:0000256" key="11">
    <source>
        <dbReference type="ARBA" id="ARBA00023180"/>
    </source>
</evidence>
<feature type="region of interest" description="Disordered" evidence="14">
    <location>
        <begin position="942"/>
        <end position="970"/>
    </location>
</feature>
<dbReference type="InterPro" id="IPR029787">
    <property type="entry name" value="Nucleotide_cyclase"/>
</dbReference>
<dbReference type="GO" id="GO:0007168">
    <property type="term" value="P:receptor guanylyl cyclase signaling pathway"/>
    <property type="evidence" value="ECO:0007669"/>
    <property type="project" value="TreeGrafter"/>
</dbReference>
<dbReference type="FunFam" id="3.30.70.1230:FF:000050">
    <property type="entry name" value="Guanylate cyclase"/>
    <property type="match status" value="1"/>
</dbReference>
<dbReference type="WBParaSite" id="TCLT_0000764001-mRNA-1">
    <property type="protein sequence ID" value="TCLT_0000764001-mRNA-1"/>
    <property type="gene ID" value="TCLT_0000764001"/>
</dbReference>
<evidence type="ECO:0000313" key="18">
    <source>
        <dbReference type="EMBL" id="VDN05106.1"/>
    </source>
</evidence>
<proteinExistence type="predicted"/>
<dbReference type="PANTHER" id="PTHR11920">
    <property type="entry name" value="GUANYLYL CYCLASE"/>
    <property type="match status" value="1"/>
</dbReference>
<sequence length="970" mass="109876">MKVRMIAFCITFVLIANAIKIGILEKELKLVELCKIAINDAQNMNQCTSENIQILNSTACLVDRAKGIVSAVSFHFQDEVEAFINSRCKNEMLDIASLARYWNSPVISRTISNPQIKNNTLYPTVVHLGLTSAIDFTYAIKYLADYMNISSIVLVSGEKRKNLEYSIVAGMKLVAQQQNLFRIEKHIMIAESSITKRKHLSDNLKTPSKMIVIGNDFLQPEIVLTKLNVAALSHHHYLIIFVCNQISESCTIPIKYIISNAKIIVLAPVVEGHEKILSELSKRMNFAVKLVEMEKYLATYDACYGFCFGTLYSSASDGRKFAKTMRNRQFSNAMGEVIFDNNGKRLQNYAFQLLPSKDAEFKVVMQLSMVKVPCTADNLMTWKISKNNLKVIETKQSKGNAVSDKLTNKRRILESYALVDSSKAEFMCFKQQKRILWSTEQLDFLYELKSLNHNNLTNFIGICYNDSERLYVLHTLIERASLEDFIYDFDFNMDNTFKCAFVHDILKGLQYLHKSPIGCHGMLSLKTCLIDANWVLKLTNFGVSTMLSELIDLNYIKPIEAIPYQFYITIAPELLSNIEIGRNFPKGTASGDIYSFGMMLYSIVYRTAPFDRLFLKEVIDNVIHKSLRPHVDNQQNDPLTTLICQCWSASPDSRPKLRNIQQTIETIFSSSKGNLVDQMIKMNEKYAENLEHIVAERTSLLVEAQKQTERLLCEMLPPSIAAQLKKGETIIPRTYESVTVGFCQIVDFMDLMQQCTADQVIAFLNDTFMTFDEIIQSHDAYKVETTAETYMVASGVPSENGGKHVFEIAEIALQIREKSLTYRVAAAPDWKLSVRIGFHCGPIAAGVIGIRSPRYCLFGDTVNFASRMQSNCQANQIQVAESTAKILMQSGKYQLEKRGVVLVKGKGNVNTYWLNALKQKNSQESENIMERATPDLIQNVNNTDQISTSTDDSLSSYDTMQYDNVDGIHR</sequence>
<dbReference type="InterPro" id="IPR001245">
    <property type="entry name" value="Ser-Thr/Tyr_kinase_cat_dom"/>
</dbReference>
<dbReference type="InterPro" id="IPR011009">
    <property type="entry name" value="Kinase-like_dom_sf"/>
</dbReference>
<feature type="domain" description="Protein kinase" evidence="16">
    <location>
        <begin position="378"/>
        <end position="668"/>
    </location>
</feature>
<dbReference type="STRING" id="103827.A0A0N5D3W8"/>
<evidence type="ECO:0000256" key="8">
    <source>
        <dbReference type="ARBA" id="ARBA00022741"/>
    </source>
</evidence>
<evidence type="ECO:0000313" key="20">
    <source>
        <dbReference type="WBParaSite" id="TCLT_0000764001-mRNA-1"/>
    </source>
</evidence>
<dbReference type="Proteomes" id="UP000276776">
    <property type="component" value="Unassembled WGS sequence"/>
</dbReference>
<dbReference type="PANTHER" id="PTHR11920:SF355">
    <property type="entry name" value="RECEPTOR-TYPE GUANYLATE CYCLASE GCY-10-RELATED"/>
    <property type="match status" value="1"/>
</dbReference>
<dbReference type="GO" id="GO:0004016">
    <property type="term" value="F:adenylate cyclase activity"/>
    <property type="evidence" value="ECO:0007669"/>
    <property type="project" value="TreeGrafter"/>
</dbReference>
<dbReference type="AlphaFoldDB" id="A0A0N5D3W8"/>
<dbReference type="CDD" id="cd07302">
    <property type="entry name" value="CHD"/>
    <property type="match status" value="1"/>
</dbReference>
<dbReference type="InterPro" id="IPR028082">
    <property type="entry name" value="Peripla_BP_I"/>
</dbReference>
<dbReference type="Gene3D" id="3.40.50.2300">
    <property type="match status" value="2"/>
</dbReference>
<evidence type="ECO:0000256" key="12">
    <source>
        <dbReference type="ARBA" id="ARBA00023239"/>
    </source>
</evidence>
<keyword evidence="12" id="KW-0456">Lyase</keyword>
<dbReference type="GO" id="GO:0007606">
    <property type="term" value="P:sensory perception of chemical stimulus"/>
    <property type="evidence" value="ECO:0007669"/>
    <property type="project" value="UniProtKB-ARBA"/>
</dbReference>
<dbReference type="GO" id="GO:0005524">
    <property type="term" value="F:ATP binding"/>
    <property type="evidence" value="ECO:0007669"/>
    <property type="project" value="InterPro"/>
</dbReference>
<keyword evidence="11" id="KW-0325">Glycoprotein</keyword>
<keyword evidence="10" id="KW-0472">Membrane</keyword>
<dbReference type="PROSITE" id="PS50125">
    <property type="entry name" value="GUANYLATE_CYCLASE_2"/>
    <property type="match status" value="1"/>
</dbReference>
<dbReference type="GO" id="GO:0005886">
    <property type="term" value="C:plasma membrane"/>
    <property type="evidence" value="ECO:0007669"/>
    <property type="project" value="UniProtKB-SubCell"/>
</dbReference>
<evidence type="ECO:0000256" key="2">
    <source>
        <dbReference type="ARBA" id="ARBA00004167"/>
    </source>
</evidence>
<keyword evidence="13" id="KW-0141">cGMP biosynthesis</keyword>
<dbReference type="SUPFAM" id="SSF53822">
    <property type="entry name" value="Periplasmic binding protein-like I"/>
    <property type="match status" value="1"/>
</dbReference>
<evidence type="ECO:0000256" key="1">
    <source>
        <dbReference type="ARBA" id="ARBA00001436"/>
    </source>
</evidence>
<dbReference type="Pfam" id="PF07714">
    <property type="entry name" value="PK_Tyr_Ser-Thr"/>
    <property type="match status" value="1"/>
</dbReference>
<keyword evidence="7 15" id="KW-0732">Signal</keyword>
<evidence type="ECO:0000256" key="3">
    <source>
        <dbReference type="ARBA" id="ARBA00004236"/>
    </source>
</evidence>
<keyword evidence="19" id="KW-1185">Reference proteome</keyword>
<dbReference type="OMA" id="QMIRMSE"/>
<keyword evidence="8" id="KW-0547">Nucleotide-binding</keyword>
<reference evidence="18 19" key="2">
    <citation type="submission" date="2018-11" db="EMBL/GenBank/DDBJ databases">
        <authorList>
            <consortium name="Pathogen Informatics"/>
        </authorList>
    </citation>
    <scope>NUCLEOTIDE SEQUENCE [LARGE SCALE GENOMIC DNA]</scope>
</reference>
<dbReference type="SUPFAM" id="SSF56112">
    <property type="entry name" value="Protein kinase-like (PK-like)"/>
    <property type="match status" value="1"/>
</dbReference>
<dbReference type="Pfam" id="PF01094">
    <property type="entry name" value="ANF_receptor"/>
    <property type="match status" value="1"/>
</dbReference>
<name>A0A0N5D3W8_THECL</name>
<evidence type="ECO:0000256" key="5">
    <source>
        <dbReference type="ARBA" id="ARBA00022475"/>
    </source>
</evidence>
<feature type="domain" description="Guanylate cyclase" evidence="17">
    <location>
        <begin position="739"/>
        <end position="869"/>
    </location>
</feature>
<dbReference type="PROSITE" id="PS50011">
    <property type="entry name" value="PROTEIN_KINASE_DOM"/>
    <property type="match status" value="1"/>
</dbReference>
<evidence type="ECO:0000256" key="6">
    <source>
        <dbReference type="ARBA" id="ARBA00022692"/>
    </source>
</evidence>
<dbReference type="InterPro" id="IPR000719">
    <property type="entry name" value="Prot_kinase_dom"/>
</dbReference>
<evidence type="ECO:0000256" key="7">
    <source>
        <dbReference type="ARBA" id="ARBA00022729"/>
    </source>
</evidence>
<dbReference type="Gene3D" id="1.10.510.10">
    <property type="entry name" value="Transferase(Phosphotransferase) domain 1"/>
    <property type="match status" value="1"/>
</dbReference>
<dbReference type="Pfam" id="PF00211">
    <property type="entry name" value="Guanylate_cyc"/>
    <property type="match status" value="1"/>
</dbReference>
<evidence type="ECO:0000256" key="10">
    <source>
        <dbReference type="ARBA" id="ARBA00023136"/>
    </source>
</evidence>
<dbReference type="GO" id="GO:0004383">
    <property type="term" value="F:guanylate cyclase activity"/>
    <property type="evidence" value="ECO:0007669"/>
    <property type="project" value="UniProtKB-EC"/>
</dbReference>
<dbReference type="GO" id="GO:0001653">
    <property type="term" value="F:peptide receptor activity"/>
    <property type="evidence" value="ECO:0007669"/>
    <property type="project" value="TreeGrafter"/>
</dbReference>
<dbReference type="InterPro" id="IPR050401">
    <property type="entry name" value="Cyclic_nucleotide_synthase"/>
</dbReference>
<dbReference type="SMART" id="SM00044">
    <property type="entry name" value="CYCc"/>
    <property type="match status" value="1"/>
</dbReference>
<dbReference type="InterPro" id="IPR001828">
    <property type="entry name" value="ANF_lig-bd_rcpt"/>
</dbReference>
<dbReference type="InterPro" id="IPR001054">
    <property type="entry name" value="A/G_cyclase"/>
</dbReference>
<dbReference type="GO" id="GO:0035556">
    <property type="term" value="P:intracellular signal transduction"/>
    <property type="evidence" value="ECO:0007669"/>
    <property type="project" value="InterPro"/>
</dbReference>
<feature type="compositionally biased region" description="Low complexity" evidence="14">
    <location>
        <begin position="943"/>
        <end position="959"/>
    </location>
</feature>
<dbReference type="OrthoDB" id="60033at2759"/>
<organism evidence="20">
    <name type="scientific">Thelazia callipaeda</name>
    <name type="common">Oriental eyeworm</name>
    <name type="synonym">Parasitic nematode</name>
    <dbReference type="NCBI Taxonomy" id="103827"/>
    <lineage>
        <taxon>Eukaryota</taxon>
        <taxon>Metazoa</taxon>
        <taxon>Ecdysozoa</taxon>
        <taxon>Nematoda</taxon>
        <taxon>Chromadorea</taxon>
        <taxon>Rhabditida</taxon>
        <taxon>Spirurina</taxon>
        <taxon>Spiruromorpha</taxon>
        <taxon>Thelazioidea</taxon>
        <taxon>Thelaziidae</taxon>
        <taxon>Thelazia</taxon>
    </lineage>
</organism>
<comment type="subcellular location">
    <subcellularLocation>
        <location evidence="3">Cell membrane</location>
    </subcellularLocation>
    <subcellularLocation>
        <location evidence="2">Membrane</location>
        <topology evidence="2">Single-pass membrane protein</topology>
    </subcellularLocation>
</comment>
<evidence type="ECO:0000256" key="15">
    <source>
        <dbReference type="SAM" id="SignalP"/>
    </source>
</evidence>
<gene>
    <name evidence="18" type="ORF">TCLT_LOCUS7629</name>
</gene>
<evidence type="ECO:0000256" key="4">
    <source>
        <dbReference type="ARBA" id="ARBA00012202"/>
    </source>
</evidence>
<evidence type="ECO:0000256" key="9">
    <source>
        <dbReference type="ARBA" id="ARBA00022989"/>
    </source>
</evidence>
<feature type="signal peptide" evidence="15">
    <location>
        <begin position="1"/>
        <end position="18"/>
    </location>
</feature>
<dbReference type="GO" id="GO:0004672">
    <property type="term" value="F:protein kinase activity"/>
    <property type="evidence" value="ECO:0007669"/>
    <property type="project" value="InterPro"/>
</dbReference>
<evidence type="ECO:0000313" key="19">
    <source>
        <dbReference type="Proteomes" id="UP000276776"/>
    </source>
</evidence>
<dbReference type="EC" id="4.6.1.2" evidence="4"/>
<accession>A0A0N5D3W8</accession>
<reference evidence="20" key="1">
    <citation type="submission" date="2016-04" db="UniProtKB">
        <authorList>
            <consortium name="WormBaseParasite"/>
        </authorList>
    </citation>
    <scope>IDENTIFICATION</scope>
</reference>
<comment type="catalytic activity">
    <reaction evidence="1">
        <text>GTP = 3',5'-cyclic GMP + diphosphate</text>
        <dbReference type="Rhea" id="RHEA:13665"/>
        <dbReference type="ChEBI" id="CHEBI:33019"/>
        <dbReference type="ChEBI" id="CHEBI:37565"/>
        <dbReference type="ChEBI" id="CHEBI:57746"/>
        <dbReference type="EC" id="4.6.1.2"/>
    </reaction>
</comment>
<dbReference type="Gene3D" id="3.30.70.1230">
    <property type="entry name" value="Nucleotide cyclase"/>
    <property type="match status" value="1"/>
</dbReference>
<dbReference type="SUPFAM" id="SSF55073">
    <property type="entry name" value="Nucleotide cyclase"/>
    <property type="match status" value="1"/>
</dbReference>
<evidence type="ECO:0000259" key="16">
    <source>
        <dbReference type="PROSITE" id="PS50011"/>
    </source>
</evidence>
<keyword evidence="6" id="KW-0812">Transmembrane</keyword>
<keyword evidence="9" id="KW-1133">Transmembrane helix</keyword>
<feature type="chain" id="PRO_5043126609" description="guanylate cyclase" evidence="15">
    <location>
        <begin position="19"/>
        <end position="970"/>
    </location>
</feature>
<keyword evidence="5" id="KW-1003">Cell membrane</keyword>
<evidence type="ECO:0000256" key="14">
    <source>
        <dbReference type="SAM" id="MobiDB-lite"/>
    </source>
</evidence>
<evidence type="ECO:0000256" key="13">
    <source>
        <dbReference type="ARBA" id="ARBA00023293"/>
    </source>
</evidence>
<evidence type="ECO:0000259" key="17">
    <source>
        <dbReference type="PROSITE" id="PS50125"/>
    </source>
</evidence>
<dbReference type="EMBL" id="UYYF01004530">
    <property type="protein sequence ID" value="VDN05106.1"/>
    <property type="molecule type" value="Genomic_DNA"/>
</dbReference>